<dbReference type="AlphaFoldDB" id="Q2GD34"/>
<evidence type="ECO:0000313" key="2">
    <source>
        <dbReference type="EMBL" id="ABD46523.1"/>
    </source>
</evidence>
<dbReference type="KEGG" id="nse:NSE_0736"/>
<reference evidence="2 3" key="1">
    <citation type="journal article" date="2006" name="PLoS Genet.">
        <title>Comparative genomics of emerging human ehrlichiosis agents.</title>
        <authorList>
            <person name="Dunning Hotopp J.C."/>
            <person name="Lin M."/>
            <person name="Madupu R."/>
            <person name="Crabtree J."/>
            <person name="Angiuoli S.V."/>
            <person name="Eisen J.A."/>
            <person name="Seshadri R."/>
            <person name="Ren Q."/>
            <person name="Wu M."/>
            <person name="Utterback T.R."/>
            <person name="Smith S."/>
            <person name="Lewis M."/>
            <person name="Khouri H."/>
            <person name="Zhang C."/>
            <person name="Niu H."/>
            <person name="Lin Q."/>
            <person name="Ohashi N."/>
            <person name="Zhi N."/>
            <person name="Nelson W."/>
            <person name="Brinkac L.M."/>
            <person name="Dodson R.J."/>
            <person name="Rosovitz M.J."/>
            <person name="Sundaram J."/>
            <person name="Daugherty S.C."/>
            <person name="Davidsen T."/>
            <person name="Durkin A.S."/>
            <person name="Gwinn M."/>
            <person name="Haft D.H."/>
            <person name="Selengut J.D."/>
            <person name="Sullivan S.A."/>
            <person name="Zafar N."/>
            <person name="Zhou L."/>
            <person name="Benahmed F."/>
            <person name="Forberger H."/>
            <person name="Halpin R."/>
            <person name="Mulligan S."/>
            <person name="Robinson J."/>
            <person name="White O."/>
            <person name="Rikihisa Y."/>
            <person name="Tettelin H."/>
        </authorList>
    </citation>
    <scope>NUCLEOTIDE SEQUENCE [LARGE SCALE GENOMIC DNA]</scope>
    <source>
        <strain evidence="3">ATCC VR-367 / Miyayama</strain>
    </source>
</reference>
<keyword evidence="1" id="KW-0812">Transmembrane</keyword>
<keyword evidence="1" id="KW-1133">Transmembrane helix</keyword>
<name>Q2GD34_EHRS3</name>
<dbReference type="Proteomes" id="UP000001942">
    <property type="component" value="Chromosome"/>
</dbReference>
<dbReference type="HOGENOM" id="CLU_3404517_0_0_5"/>
<accession>Q2GD34</accession>
<evidence type="ECO:0000313" key="3">
    <source>
        <dbReference type="Proteomes" id="UP000001942"/>
    </source>
</evidence>
<sequence>MSVCKLSFLEIVVYSGIVGWGVLLRENCLV</sequence>
<proteinExistence type="predicted"/>
<feature type="transmembrane region" description="Helical" evidence="1">
    <location>
        <begin position="6"/>
        <end position="24"/>
    </location>
</feature>
<keyword evidence="1" id="KW-0472">Membrane</keyword>
<organism evidence="2 3">
    <name type="scientific">Ehrlichia sennetsu (strain ATCC VR-367 / Miyayama)</name>
    <name type="common">Neorickettsia sennetsu</name>
    <dbReference type="NCBI Taxonomy" id="222891"/>
    <lineage>
        <taxon>Bacteria</taxon>
        <taxon>Pseudomonadati</taxon>
        <taxon>Pseudomonadota</taxon>
        <taxon>Alphaproteobacteria</taxon>
        <taxon>Rickettsiales</taxon>
        <taxon>Anaplasmataceae</taxon>
        <taxon>Ehrlichia</taxon>
    </lineage>
</organism>
<gene>
    <name evidence="2" type="ordered locus">NSE_0736</name>
</gene>
<protein>
    <submittedName>
        <fullName evidence="2">Uncharacterized protein</fullName>
    </submittedName>
</protein>
<evidence type="ECO:0000256" key="1">
    <source>
        <dbReference type="SAM" id="Phobius"/>
    </source>
</evidence>
<keyword evidence="3" id="KW-1185">Reference proteome</keyword>
<dbReference type="EMBL" id="CP000237">
    <property type="protein sequence ID" value="ABD46523.1"/>
    <property type="molecule type" value="Genomic_DNA"/>
</dbReference>